<dbReference type="PANTHER" id="PTHR37256:SF1">
    <property type="entry name" value="MYB-LIKE PROTEIN A"/>
    <property type="match status" value="1"/>
</dbReference>
<reference evidence="2" key="1">
    <citation type="journal article" date="2017" name="Nature">
        <title>The genome of Chenopodium quinoa.</title>
        <authorList>
            <person name="Jarvis D.E."/>
            <person name="Ho Y.S."/>
            <person name="Lightfoot D.J."/>
            <person name="Schmoeckel S.M."/>
            <person name="Li B."/>
            <person name="Borm T.J.A."/>
            <person name="Ohyanagi H."/>
            <person name="Mineta K."/>
            <person name="Michell C.T."/>
            <person name="Saber N."/>
            <person name="Kharbatia N.M."/>
            <person name="Rupper R.R."/>
            <person name="Sharp A.R."/>
            <person name="Dally N."/>
            <person name="Boughton B.A."/>
            <person name="Woo Y.H."/>
            <person name="Gao G."/>
            <person name="Schijlen E.G.W.M."/>
            <person name="Guo X."/>
            <person name="Momin A.A."/>
            <person name="Negrao S."/>
            <person name="Al-Babili S."/>
            <person name="Gehring C."/>
            <person name="Roessner U."/>
            <person name="Jung C."/>
            <person name="Murphy K."/>
            <person name="Arold S.T."/>
            <person name="Gojobori T."/>
            <person name="van der Linden C.G."/>
            <person name="van Loo E.N."/>
            <person name="Jellen E.N."/>
            <person name="Maughan P.J."/>
            <person name="Tester M."/>
        </authorList>
    </citation>
    <scope>NUCLEOTIDE SEQUENCE [LARGE SCALE GENOMIC DNA]</scope>
    <source>
        <strain evidence="2">cv. PI 614886</strain>
    </source>
</reference>
<dbReference type="AlphaFoldDB" id="A0A803MXN3"/>
<name>A0A803MXN3_CHEQI</name>
<dbReference type="Proteomes" id="UP000596660">
    <property type="component" value="Unplaced"/>
</dbReference>
<evidence type="ECO:0000313" key="3">
    <source>
        <dbReference type="Proteomes" id="UP000596660"/>
    </source>
</evidence>
<accession>A0A803MXN3</accession>
<feature type="compositionally biased region" description="Basic and acidic residues" evidence="1">
    <location>
        <begin position="117"/>
        <end position="132"/>
    </location>
</feature>
<protein>
    <submittedName>
        <fullName evidence="2">Uncharacterized protein</fullName>
    </submittedName>
</protein>
<dbReference type="PANTHER" id="PTHR37256">
    <property type="entry name" value="E1A-BINDING PROTEIN P400-LIKE"/>
    <property type="match status" value="1"/>
</dbReference>
<reference evidence="2" key="2">
    <citation type="submission" date="2021-03" db="UniProtKB">
        <authorList>
            <consortium name="EnsemblPlants"/>
        </authorList>
    </citation>
    <scope>IDENTIFICATION</scope>
</reference>
<organism evidence="2 3">
    <name type="scientific">Chenopodium quinoa</name>
    <name type="common">Quinoa</name>
    <dbReference type="NCBI Taxonomy" id="63459"/>
    <lineage>
        <taxon>Eukaryota</taxon>
        <taxon>Viridiplantae</taxon>
        <taxon>Streptophyta</taxon>
        <taxon>Embryophyta</taxon>
        <taxon>Tracheophyta</taxon>
        <taxon>Spermatophyta</taxon>
        <taxon>Magnoliopsida</taxon>
        <taxon>eudicotyledons</taxon>
        <taxon>Gunneridae</taxon>
        <taxon>Pentapetalae</taxon>
        <taxon>Caryophyllales</taxon>
        <taxon>Chenopodiaceae</taxon>
        <taxon>Chenopodioideae</taxon>
        <taxon>Atripliceae</taxon>
        <taxon>Chenopodium</taxon>
    </lineage>
</organism>
<keyword evidence="3" id="KW-1185">Reference proteome</keyword>
<feature type="region of interest" description="Disordered" evidence="1">
    <location>
        <begin position="116"/>
        <end position="135"/>
    </location>
</feature>
<dbReference type="Gramene" id="AUR62036963-RA">
    <property type="protein sequence ID" value="AUR62036963-RA:cds"/>
    <property type="gene ID" value="AUR62036963"/>
</dbReference>
<feature type="region of interest" description="Disordered" evidence="1">
    <location>
        <begin position="49"/>
        <end position="84"/>
    </location>
</feature>
<dbReference type="OMA" id="MGGWDEG"/>
<sequence length="256" mass="29324">MAIDNLASNESRLSGAYIRSLVKQLTTSKPLNTNENLINNDSLIVGEFTPQPSINTKKGDKLGMAKPNNNNQQQGHKKQVRRRLHTSRPYQERLLNMAEARKEIVTALKYHRASMKQARDHKQTRDEQHMDGHQQQLQQQHRDLGATTTAEGAGLLPSNGMDMMHPALDEVEMAAIRFVGEQHQMEWDDTLNLVKSAWWFKYLKTVDFELEFPPWLSANNDESLLQQHLDDSCSEDTTLPWMDIGDIDGMDDDWLS</sequence>
<evidence type="ECO:0000313" key="2">
    <source>
        <dbReference type="EnsemblPlants" id="AUR62036963-RA:cds"/>
    </source>
</evidence>
<feature type="compositionally biased region" description="Basic residues" evidence="1">
    <location>
        <begin position="75"/>
        <end position="84"/>
    </location>
</feature>
<dbReference type="EnsemblPlants" id="AUR62036963-RA">
    <property type="protein sequence ID" value="AUR62036963-RA:cds"/>
    <property type="gene ID" value="AUR62036963"/>
</dbReference>
<evidence type="ECO:0000256" key="1">
    <source>
        <dbReference type="SAM" id="MobiDB-lite"/>
    </source>
</evidence>
<proteinExistence type="predicted"/>